<dbReference type="AlphaFoldDB" id="A0A840YND1"/>
<protein>
    <submittedName>
        <fullName evidence="1">Uncharacterized protein</fullName>
    </submittedName>
</protein>
<comment type="caution">
    <text evidence="1">The sequence shown here is derived from an EMBL/GenBank/DDBJ whole genome shotgun (WGS) entry which is preliminary data.</text>
</comment>
<dbReference type="EMBL" id="JACIJD010000044">
    <property type="protein sequence ID" value="MBB5696454.1"/>
    <property type="molecule type" value="Genomic_DNA"/>
</dbReference>
<sequence length="43" mass="4785">MSDQLFDGRPIRILTVVDIHTREGLSTADSGDVGILFRRDVGR</sequence>
<gene>
    <name evidence="1" type="ORF">FHS87_004525</name>
</gene>
<evidence type="ECO:0000313" key="2">
    <source>
        <dbReference type="Proteomes" id="UP000580654"/>
    </source>
</evidence>
<accession>A0A840YND1</accession>
<dbReference type="Proteomes" id="UP000580654">
    <property type="component" value="Unassembled WGS sequence"/>
</dbReference>
<reference evidence="1 2" key="1">
    <citation type="submission" date="2020-08" db="EMBL/GenBank/DDBJ databases">
        <title>Genomic Encyclopedia of Type Strains, Phase IV (KMG-IV): sequencing the most valuable type-strain genomes for metagenomic binning, comparative biology and taxonomic classification.</title>
        <authorList>
            <person name="Goeker M."/>
        </authorList>
    </citation>
    <scope>NUCLEOTIDE SEQUENCE [LARGE SCALE GENOMIC DNA]</scope>
    <source>
        <strain evidence="1 2">DSM 25622</strain>
    </source>
</reference>
<proteinExistence type="predicted"/>
<keyword evidence="2" id="KW-1185">Reference proteome</keyword>
<organism evidence="1 2">
    <name type="scientific">Muricoccus pecuniae</name>
    <dbReference type="NCBI Taxonomy" id="693023"/>
    <lineage>
        <taxon>Bacteria</taxon>
        <taxon>Pseudomonadati</taxon>
        <taxon>Pseudomonadota</taxon>
        <taxon>Alphaproteobacteria</taxon>
        <taxon>Acetobacterales</taxon>
        <taxon>Roseomonadaceae</taxon>
        <taxon>Muricoccus</taxon>
    </lineage>
</organism>
<evidence type="ECO:0000313" key="1">
    <source>
        <dbReference type="EMBL" id="MBB5696454.1"/>
    </source>
</evidence>
<name>A0A840YND1_9PROT</name>